<dbReference type="PANTHER" id="PTHR47566:SF1">
    <property type="entry name" value="PROTEIN NUD1"/>
    <property type="match status" value="1"/>
</dbReference>
<accession>A0A174Z4T1</accession>
<reference evidence="5 6" key="1">
    <citation type="submission" date="2015-09" db="EMBL/GenBank/DDBJ databases">
        <authorList>
            <consortium name="Pathogen Informatics"/>
        </authorList>
    </citation>
    <scope>NUCLEOTIDE SEQUENCE [LARGE SCALE GENOMIC DNA]</scope>
    <source>
        <strain evidence="5 6">2789STDY5834889</strain>
    </source>
</reference>
<dbReference type="InterPro" id="IPR052574">
    <property type="entry name" value="CDIRP"/>
</dbReference>
<protein>
    <submittedName>
        <fullName evidence="5">Internalin-J</fullName>
    </submittedName>
</protein>
<feature type="signal peptide" evidence="4">
    <location>
        <begin position="1"/>
        <end position="25"/>
    </location>
</feature>
<dbReference type="OrthoDB" id="2045802at2"/>
<dbReference type="RefSeq" id="WP_055170900.1">
    <property type="nucleotide sequence ID" value="NZ_CZBX01000002.1"/>
</dbReference>
<evidence type="ECO:0000313" key="6">
    <source>
        <dbReference type="Proteomes" id="UP000078383"/>
    </source>
</evidence>
<name>A0A174Z4T1_9FIRM</name>
<proteinExistence type="predicted"/>
<dbReference type="GO" id="GO:0035591">
    <property type="term" value="F:signaling adaptor activity"/>
    <property type="evidence" value="ECO:0007669"/>
    <property type="project" value="TreeGrafter"/>
</dbReference>
<dbReference type="Gene3D" id="3.80.10.10">
    <property type="entry name" value="Ribonuclease Inhibitor"/>
    <property type="match status" value="1"/>
</dbReference>
<evidence type="ECO:0000256" key="3">
    <source>
        <dbReference type="SAM" id="MobiDB-lite"/>
    </source>
</evidence>
<evidence type="ECO:0000256" key="4">
    <source>
        <dbReference type="SAM" id="SignalP"/>
    </source>
</evidence>
<organism evidence="5 6">
    <name type="scientific">[Ruminococcus] torques</name>
    <dbReference type="NCBI Taxonomy" id="33039"/>
    <lineage>
        <taxon>Bacteria</taxon>
        <taxon>Bacillati</taxon>
        <taxon>Bacillota</taxon>
        <taxon>Clostridia</taxon>
        <taxon>Lachnospirales</taxon>
        <taxon>Lachnospiraceae</taxon>
        <taxon>Mediterraneibacter</taxon>
    </lineage>
</organism>
<keyword evidence="1" id="KW-0433">Leucine-rich repeat</keyword>
<feature type="region of interest" description="Disordered" evidence="3">
    <location>
        <begin position="70"/>
        <end position="97"/>
    </location>
</feature>
<dbReference type="SUPFAM" id="SSF52058">
    <property type="entry name" value="L domain-like"/>
    <property type="match status" value="1"/>
</dbReference>
<dbReference type="InterPro" id="IPR032675">
    <property type="entry name" value="LRR_dom_sf"/>
</dbReference>
<dbReference type="AlphaFoldDB" id="A0A174Z4T1"/>
<dbReference type="PANTHER" id="PTHR47566">
    <property type="match status" value="1"/>
</dbReference>
<gene>
    <name evidence="5" type="primary">inlJ</name>
    <name evidence="5" type="ORF">ERS852502_00491</name>
</gene>
<keyword evidence="4" id="KW-0732">Signal</keyword>
<evidence type="ECO:0000313" key="5">
    <source>
        <dbReference type="EMBL" id="CUQ82405.1"/>
    </source>
</evidence>
<evidence type="ECO:0000256" key="2">
    <source>
        <dbReference type="ARBA" id="ARBA00022737"/>
    </source>
</evidence>
<sequence>MRKRLFSILLAQCMVLCLVPTTAFAESETEETPVCTCETACTEETMNAECPICGAEGALAENCGKYVEPAAEGEESQLEGEKTQEKQDSDMPDTQSEATLAQMSGEGENGIAVQSAGVAIDNTNFPDANFRSFVASSFDEDNDNYLSDTEINAAENINCAKKGISDLTGISHFTALKSLKCFNNQLTALDVSKNTALTSLDCDYNQLTALDVSKNVALTKLHCWGNSLTKLDVSKNTALTSLDCGANQLTTLDVSKNTALTYLDCRSNQLTALDVSKNTALTDLACRSNQLTALDVSKNTVLTYLNCYANQLTTLDVSKNTALTYLDCRSNQLTALDVSKNTALTDLDCRNNQLTALDVSKNTALTDLDCRNNQLTSLDISNTDMSGLDCDGNIYQIVVGNDRTFDLSTLPGNFNVAKTSDWSGGTVSGNTLTVDSDQDSVTYKYDCGKNRRRTFTLKCVKSADYTKVDEAIKKANALKKDNYKDFTAVETAVKSVVRGKSITEQSEVDAMAKAIEDAIEALQYKDADYIKVDEAIAKANALNKDDYKDFSAVESAVNAVVRGKNITEQSEVDAMAKAIEDAIAALQYKEKPKICKGGKEVKISNGAHEMRIHGKSYGTFTFAWVNDKAGWSIQNADGKYMSFDNGKLVLRDTAYVWKYDAKFYTTTEEKTSFGWGWWGRPSTKVTNWYLVGDGTDLSISKSDTNADVKLYDAMESTEHSFGKWTPAEDGKHTRTCTICGATETGDCTYENGACMVCGALDPDNASVSVSATVTKRTSGGGGWWWWNRPTTTTWEARITATGTGVDIDKVEYSDDGKHYLTGTSFTSDTEITKFYIRVTDSKGNVTNWLYENGKVTQK</sequence>
<dbReference type="Gene3D" id="1.20.1270.90">
    <property type="entry name" value="AF1782-like"/>
    <property type="match status" value="2"/>
</dbReference>
<dbReference type="EMBL" id="CZBX01000002">
    <property type="protein sequence ID" value="CUQ82405.1"/>
    <property type="molecule type" value="Genomic_DNA"/>
</dbReference>
<evidence type="ECO:0000256" key="1">
    <source>
        <dbReference type="ARBA" id="ARBA00022614"/>
    </source>
</evidence>
<dbReference type="Proteomes" id="UP000078383">
    <property type="component" value="Unassembled WGS sequence"/>
</dbReference>
<keyword evidence="2" id="KW-0677">Repeat</keyword>
<feature type="compositionally biased region" description="Basic and acidic residues" evidence="3">
    <location>
        <begin position="79"/>
        <end position="89"/>
    </location>
</feature>
<feature type="chain" id="PRO_5008038522" evidence="4">
    <location>
        <begin position="26"/>
        <end position="858"/>
    </location>
</feature>